<evidence type="ECO:0000313" key="1">
    <source>
        <dbReference type="EMBL" id="WFD42900.1"/>
    </source>
</evidence>
<dbReference type="Proteomes" id="UP001214628">
    <property type="component" value="Chromosome 1"/>
</dbReference>
<organism evidence="1 2">
    <name type="scientific">Malassezia psittaci</name>
    <dbReference type="NCBI Taxonomy" id="1821823"/>
    <lineage>
        <taxon>Eukaryota</taxon>
        <taxon>Fungi</taxon>
        <taxon>Dikarya</taxon>
        <taxon>Basidiomycota</taxon>
        <taxon>Ustilaginomycotina</taxon>
        <taxon>Malasseziomycetes</taxon>
        <taxon>Malasseziales</taxon>
        <taxon>Malasseziaceae</taxon>
        <taxon>Malassezia</taxon>
    </lineage>
</organism>
<evidence type="ECO:0000313" key="2">
    <source>
        <dbReference type="Proteomes" id="UP001214628"/>
    </source>
</evidence>
<reference evidence="1" key="1">
    <citation type="submission" date="2023-02" db="EMBL/GenBank/DDBJ databases">
        <title>Mating type loci evolution in Malassezia.</title>
        <authorList>
            <person name="Coelho M.A."/>
        </authorList>
    </citation>
    <scope>NUCLEOTIDE SEQUENCE</scope>
    <source>
        <strain evidence="1">CBS 14136</strain>
    </source>
</reference>
<protein>
    <submittedName>
        <fullName evidence="1">Uncharacterized protein</fullName>
    </submittedName>
</protein>
<dbReference type="AlphaFoldDB" id="A0AAF0JDX3"/>
<name>A0AAF0JDX3_9BASI</name>
<proteinExistence type="predicted"/>
<accession>A0AAF0JDX3</accession>
<keyword evidence="2" id="KW-1185">Reference proteome</keyword>
<sequence>MPWREAKYDQAGELSNYFTGDKQQFRLGTATEGQSTKLVKANSTNEQFQFFHCMAPSDDFYGSWKSTPKPGQPEYFVYGQLRSTRYPGHCVTAGNVYVKTNSTNTDGTPKYSTEPPDSDGTLTIEPCQTDGSDITRHQWMYLNPYKDDQHGTDMCHHLPYIGQAGKIGDETVAGLYETSDGLAFDINGGYLSLSYESTGC</sequence>
<dbReference type="EMBL" id="CP118375">
    <property type="protein sequence ID" value="WFD42900.1"/>
    <property type="molecule type" value="Genomic_DNA"/>
</dbReference>
<gene>
    <name evidence="1" type="ORF">MPSI1_001550</name>
</gene>